<protein>
    <submittedName>
        <fullName evidence="1">4862_t:CDS:1</fullName>
    </submittedName>
</protein>
<dbReference type="InterPro" id="IPR011009">
    <property type="entry name" value="Kinase-like_dom_sf"/>
</dbReference>
<dbReference type="Proteomes" id="UP000789375">
    <property type="component" value="Unassembled WGS sequence"/>
</dbReference>
<organism evidence="1 2">
    <name type="scientific">Funneliformis mosseae</name>
    <name type="common">Endomycorrhizal fungus</name>
    <name type="synonym">Glomus mosseae</name>
    <dbReference type="NCBI Taxonomy" id="27381"/>
    <lineage>
        <taxon>Eukaryota</taxon>
        <taxon>Fungi</taxon>
        <taxon>Fungi incertae sedis</taxon>
        <taxon>Mucoromycota</taxon>
        <taxon>Glomeromycotina</taxon>
        <taxon>Glomeromycetes</taxon>
        <taxon>Glomerales</taxon>
        <taxon>Glomeraceae</taxon>
        <taxon>Funneliformis</taxon>
    </lineage>
</organism>
<sequence length="76" mass="9251">LRPTLYFDDEIPKWFLSLMHNCWSHDIRSRPNAYTLYQKFDNWINYGDEFRDLEYNVIGPLVESDFHNEATYTSQI</sequence>
<proteinExistence type="predicted"/>
<feature type="non-terminal residue" evidence="1">
    <location>
        <position position="76"/>
    </location>
</feature>
<dbReference type="SUPFAM" id="SSF56112">
    <property type="entry name" value="Protein kinase-like (PK-like)"/>
    <property type="match status" value="1"/>
</dbReference>
<keyword evidence="2" id="KW-1185">Reference proteome</keyword>
<reference evidence="1" key="1">
    <citation type="submission" date="2021-06" db="EMBL/GenBank/DDBJ databases">
        <authorList>
            <person name="Kallberg Y."/>
            <person name="Tangrot J."/>
            <person name="Rosling A."/>
        </authorList>
    </citation>
    <scope>NUCLEOTIDE SEQUENCE</scope>
    <source>
        <strain evidence="1">87-6 pot B 2015</strain>
    </source>
</reference>
<evidence type="ECO:0000313" key="1">
    <source>
        <dbReference type="EMBL" id="CAG8722519.1"/>
    </source>
</evidence>
<accession>A0A9N9I6G0</accession>
<dbReference type="AlphaFoldDB" id="A0A9N9I6G0"/>
<feature type="non-terminal residue" evidence="1">
    <location>
        <position position="1"/>
    </location>
</feature>
<name>A0A9N9I6G0_FUNMO</name>
<gene>
    <name evidence="1" type="ORF">FMOSSE_LOCUS15098</name>
</gene>
<evidence type="ECO:0000313" key="2">
    <source>
        <dbReference type="Proteomes" id="UP000789375"/>
    </source>
</evidence>
<comment type="caution">
    <text evidence="1">The sequence shown here is derived from an EMBL/GenBank/DDBJ whole genome shotgun (WGS) entry which is preliminary data.</text>
</comment>
<dbReference type="EMBL" id="CAJVPP010013939">
    <property type="protein sequence ID" value="CAG8722519.1"/>
    <property type="molecule type" value="Genomic_DNA"/>
</dbReference>